<dbReference type="EMBL" id="PEZP01000004">
    <property type="protein sequence ID" value="PIT98485.1"/>
    <property type="molecule type" value="Genomic_DNA"/>
</dbReference>
<dbReference type="PROSITE" id="PS51387">
    <property type="entry name" value="FAD_PCMH"/>
    <property type="match status" value="1"/>
</dbReference>
<dbReference type="Pfam" id="PF02913">
    <property type="entry name" value="FAD-oxidase_C"/>
    <property type="match status" value="1"/>
</dbReference>
<dbReference type="Pfam" id="PF01565">
    <property type="entry name" value="FAD_binding_4"/>
    <property type="match status" value="1"/>
</dbReference>
<dbReference type="Gene3D" id="1.10.45.10">
    <property type="entry name" value="Vanillyl-alcohol Oxidase, Chain A, domain 4"/>
    <property type="match status" value="1"/>
</dbReference>
<dbReference type="GO" id="GO:1903457">
    <property type="term" value="P:lactate catabolic process"/>
    <property type="evidence" value="ECO:0007669"/>
    <property type="project" value="TreeGrafter"/>
</dbReference>
<dbReference type="InterPro" id="IPR006094">
    <property type="entry name" value="Oxid_FAD_bind_N"/>
</dbReference>
<dbReference type="AlphaFoldDB" id="A0A2M6X0E9"/>
<feature type="domain" description="FAD-binding PCMH-type" evidence="8">
    <location>
        <begin position="34"/>
        <end position="265"/>
    </location>
</feature>
<proteinExistence type="inferred from homology"/>
<dbReference type="InterPro" id="IPR016164">
    <property type="entry name" value="FAD-linked_Oxase-like_C"/>
</dbReference>
<dbReference type="InterPro" id="IPR036318">
    <property type="entry name" value="FAD-bd_PCMH-like_sf"/>
</dbReference>
<dbReference type="PANTHER" id="PTHR11748">
    <property type="entry name" value="D-LACTATE DEHYDROGENASE"/>
    <property type="match status" value="1"/>
</dbReference>
<dbReference type="EC" id="1.1.2.4" evidence="7"/>
<comment type="similarity">
    <text evidence="2">Belongs to the FAD-binding oxidoreductase/transferase type 4 family.</text>
</comment>
<dbReference type="InterPro" id="IPR016169">
    <property type="entry name" value="FAD-bd_PCMH_sub2"/>
</dbReference>
<dbReference type="SUPFAM" id="SSF56176">
    <property type="entry name" value="FAD-binding/transporter-associated domain-like"/>
    <property type="match status" value="1"/>
</dbReference>
<dbReference type="SUPFAM" id="SSF55103">
    <property type="entry name" value="FAD-linked oxidases, C-terminal domain"/>
    <property type="match status" value="1"/>
</dbReference>
<gene>
    <name evidence="9" type="ORF">COT71_00350</name>
</gene>
<keyword evidence="5" id="KW-0809">Transit peptide</keyword>
<reference evidence="10" key="1">
    <citation type="submission" date="2017-09" db="EMBL/GenBank/DDBJ databases">
        <title>Depth-based differentiation of microbial function through sediment-hosted aquifers and enrichment of novel symbionts in the deep terrestrial subsurface.</title>
        <authorList>
            <person name="Probst A.J."/>
            <person name="Ladd B."/>
            <person name="Jarett J.K."/>
            <person name="Geller-Mcgrath D.E."/>
            <person name="Sieber C.M.K."/>
            <person name="Emerson J.B."/>
            <person name="Anantharaman K."/>
            <person name="Thomas B.C."/>
            <person name="Malmstrom R."/>
            <person name="Stieglmeier M."/>
            <person name="Klingl A."/>
            <person name="Woyke T."/>
            <person name="Ryan C.M."/>
            <person name="Banfield J.F."/>
        </authorList>
    </citation>
    <scope>NUCLEOTIDE SEQUENCE [LARGE SCALE GENOMIC DNA]</scope>
</reference>
<keyword evidence="3" id="KW-0285">Flavoprotein</keyword>
<comment type="cofactor">
    <cofactor evidence="1">
        <name>FAD</name>
        <dbReference type="ChEBI" id="CHEBI:57692"/>
    </cofactor>
</comment>
<evidence type="ECO:0000256" key="6">
    <source>
        <dbReference type="ARBA" id="ARBA00023002"/>
    </source>
</evidence>
<dbReference type="GO" id="GO:0071949">
    <property type="term" value="F:FAD binding"/>
    <property type="evidence" value="ECO:0007669"/>
    <property type="project" value="InterPro"/>
</dbReference>
<evidence type="ECO:0000256" key="5">
    <source>
        <dbReference type="ARBA" id="ARBA00022946"/>
    </source>
</evidence>
<evidence type="ECO:0000313" key="10">
    <source>
        <dbReference type="Proteomes" id="UP000230731"/>
    </source>
</evidence>
<evidence type="ECO:0000313" key="9">
    <source>
        <dbReference type="EMBL" id="PIT98485.1"/>
    </source>
</evidence>
<keyword evidence="4" id="KW-0274">FAD</keyword>
<organism evidence="9 10">
    <name type="scientific">Candidatus Andersenbacteria bacterium CG10_big_fil_rev_8_21_14_0_10_54_11</name>
    <dbReference type="NCBI Taxonomy" id="1974485"/>
    <lineage>
        <taxon>Bacteria</taxon>
        <taxon>Candidatus Anderseniibacteriota</taxon>
    </lineage>
</organism>
<dbReference type="InterPro" id="IPR016171">
    <property type="entry name" value="Vanillyl_alc_oxidase_C-sub2"/>
</dbReference>
<evidence type="ECO:0000256" key="7">
    <source>
        <dbReference type="ARBA" id="ARBA00038897"/>
    </source>
</evidence>
<evidence type="ECO:0000256" key="1">
    <source>
        <dbReference type="ARBA" id="ARBA00001974"/>
    </source>
</evidence>
<sequence>MDQIRLSEITGMIDGDVAVDAETIDLASRDASLFEVTPQAVIFPKNAQDIGRLVNFAARHAAAGVSLTVRSGGTDMSGGPLNNSLILDMTRHFNHIKSVTDRAATVQPGVYYRDFEAATLKHNLLLPSYPASREICTVGGMVANNSGGEKTLRYGKTAHYLQSLKAVLADGKEHTLAPLTRRELEQEMAAQTPLGRIYRSLYSLLTQHHDRLQRAKPTVSKNSAGYALWDVWNPAAETFDLTQLISGSQGTLGIVTEITFRLITPSAHRQMLVIFLPGTSRLAEVVRCVLQYQPESFESYDDHTFKIALRYLPDLLKQMKTGSLFSLAWQFLPEAGLMLRGGVPKLVLLAEFTGNDPKEVRRRTEAAQQALHAFKLQTRLTRSAREAEKFWAMRRESFNLLRHHVHHQRTAPFIDDIIILPEQLSEFLPRLDDIMDDYRITYTVAGHVGDANFHIIPLMNVERPDFATIISELSERVYDLVLAFHGSITAEHNDGIIRTPYLEKMYGKDIIRLFARVKKIFDPDNIFNPGKKVGLDWRYLKNHLIDENEE</sequence>
<evidence type="ECO:0000259" key="8">
    <source>
        <dbReference type="PROSITE" id="PS51387"/>
    </source>
</evidence>
<dbReference type="PANTHER" id="PTHR11748:SF111">
    <property type="entry name" value="D-LACTATE DEHYDROGENASE, MITOCHONDRIAL-RELATED"/>
    <property type="match status" value="1"/>
</dbReference>
<dbReference type="InterPro" id="IPR016166">
    <property type="entry name" value="FAD-bd_PCMH"/>
</dbReference>
<dbReference type="Gene3D" id="3.30.70.2740">
    <property type="match status" value="1"/>
</dbReference>
<evidence type="ECO:0000256" key="4">
    <source>
        <dbReference type="ARBA" id="ARBA00022827"/>
    </source>
</evidence>
<comment type="caution">
    <text evidence="9">The sequence shown here is derived from an EMBL/GenBank/DDBJ whole genome shotgun (WGS) entry which is preliminary data.</text>
</comment>
<evidence type="ECO:0000256" key="3">
    <source>
        <dbReference type="ARBA" id="ARBA00022630"/>
    </source>
</evidence>
<dbReference type="InterPro" id="IPR004113">
    <property type="entry name" value="FAD-bd_oxidored_4_C"/>
</dbReference>
<dbReference type="GO" id="GO:0004458">
    <property type="term" value="F:D-lactate dehydrogenase (cytochrome) activity"/>
    <property type="evidence" value="ECO:0007669"/>
    <property type="project" value="UniProtKB-EC"/>
</dbReference>
<name>A0A2M6X0E9_9BACT</name>
<dbReference type="Gene3D" id="3.30.465.10">
    <property type="match status" value="2"/>
</dbReference>
<accession>A0A2M6X0E9</accession>
<dbReference type="GO" id="GO:0008720">
    <property type="term" value="F:D-lactate dehydrogenase (NAD+) activity"/>
    <property type="evidence" value="ECO:0007669"/>
    <property type="project" value="TreeGrafter"/>
</dbReference>
<keyword evidence="6" id="KW-0560">Oxidoreductase</keyword>
<evidence type="ECO:0000256" key="2">
    <source>
        <dbReference type="ARBA" id="ARBA00008000"/>
    </source>
</evidence>
<protein>
    <recommendedName>
        <fullName evidence="7">D-lactate dehydrogenase (cytochrome)</fullName>
        <ecNumber evidence="7">1.1.2.4</ecNumber>
    </recommendedName>
</protein>
<dbReference type="Proteomes" id="UP000230731">
    <property type="component" value="Unassembled WGS sequence"/>
</dbReference>